<feature type="coiled-coil region" evidence="1">
    <location>
        <begin position="241"/>
        <end position="282"/>
    </location>
</feature>
<dbReference type="EMBL" id="CVMT01000010">
    <property type="protein sequence ID" value="CRG91650.1"/>
    <property type="molecule type" value="Genomic_DNA"/>
</dbReference>
<reference evidence="3 4" key="1">
    <citation type="submission" date="2015-04" db="EMBL/GenBank/DDBJ databases">
        <authorList>
            <person name="Syromyatnikov M.Y."/>
            <person name="Popov V.N."/>
        </authorList>
    </citation>
    <scope>NUCLEOTIDE SEQUENCE [LARGE SCALE GENOMIC DNA]</scope>
    <source>
        <strain evidence="3">WF-38-12</strain>
    </source>
</reference>
<evidence type="ECO:0000313" key="3">
    <source>
        <dbReference type="EMBL" id="CRG91650.1"/>
    </source>
</evidence>
<protein>
    <recommendedName>
        <fullName evidence="5">SWI5-dependent HO expression protein 3</fullName>
    </recommendedName>
</protein>
<organism evidence="3 4">
    <name type="scientific">Talaromyces islandicus</name>
    <name type="common">Penicillium islandicum</name>
    <dbReference type="NCBI Taxonomy" id="28573"/>
    <lineage>
        <taxon>Eukaryota</taxon>
        <taxon>Fungi</taxon>
        <taxon>Dikarya</taxon>
        <taxon>Ascomycota</taxon>
        <taxon>Pezizomycotina</taxon>
        <taxon>Eurotiomycetes</taxon>
        <taxon>Eurotiomycetidae</taxon>
        <taxon>Eurotiales</taxon>
        <taxon>Trichocomaceae</taxon>
        <taxon>Talaromyces</taxon>
        <taxon>Talaromyces sect. Islandici</taxon>
    </lineage>
</organism>
<dbReference type="OMA" id="NMHQHNG"/>
<keyword evidence="1" id="KW-0175">Coiled coil</keyword>
<keyword evidence="4" id="KW-1185">Reference proteome</keyword>
<dbReference type="AlphaFoldDB" id="A0A0U1M9K9"/>
<name>A0A0U1M9K9_TALIS</name>
<dbReference type="OrthoDB" id="3918393at2759"/>
<evidence type="ECO:0000256" key="1">
    <source>
        <dbReference type="SAM" id="Coils"/>
    </source>
</evidence>
<gene>
    <name evidence="3" type="ORF">PISL3812_08700</name>
</gene>
<feature type="coiled-coil region" evidence="1">
    <location>
        <begin position="114"/>
        <end position="197"/>
    </location>
</feature>
<dbReference type="STRING" id="28573.A0A0U1M9K9"/>
<feature type="compositionally biased region" description="Basic and acidic residues" evidence="2">
    <location>
        <begin position="23"/>
        <end position="33"/>
    </location>
</feature>
<accession>A0A0U1M9K9</accession>
<feature type="region of interest" description="Disordered" evidence="2">
    <location>
        <begin position="1"/>
        <end position="34"/>
    </location>
</feature>
<evidence type="ECO:0008006" key="5">
    <source>
        <dbReference type="Google" id="ProtNLM"/>
    </source>
</evidence>
<evidence type="ECO:0000313" key="4">
    <source>
        <dbReference type="Proteomes" id="UP000054383"/>
    </source>
</evidence>
<evidence type="ECO:0000256" key="2">
    <source>
        <dbReference type="SAM" id="MobiDB-lite"/>
    </source>
</evidence>
<proteinExistence type="predicted"/>
<sequence length="350" mass="40185">MDGPPNTPIKSLSPLRRMKNALKRKDPFADRDYLSPLDAPQLNLPRFETQLEMHKANGLFDPLTPDRRVVSNPDIAADDGVNGTSPQPQNVENNGPEWTSAVGHANTGKSGRVIHNLQEDIARLKRDLSLYRSRAEEAQHTNETLKEQILNIGERLRNSEQSNETNLASIARKDRKIEDLRLEVQNEKARRVRAEAETSKVNQLMSEEQDEFHRKCAELQESTNYYSAQYEALSKASLRERSDMQKKLKGVRDEISALREQAEKKEKEQERLDALANHQSQEVEAETKRIKDIFDAYEAYKTARDNEFQELLQKARNNQATVDAAVASMKEAENKMKWTMNVKKNIEWSE</sequence>
<dbReference type="Proteomes" id="UP000054383">
    <property type="component" value="Unassembled WGS sequence"/>
</dbReference>